<reference evidence="1 2" key="1">
    <citation type="submission" date="2019-08" db="EMBL/GenBank/DDBJ databases">
        <authorList>
            <person name="Liang Q."/>
        </authorList>
    </citation>
    <scope>NUCLEOTIDE SEQUENCE [LARGE SCALE GENOMIC DNA]</scope>
    <source>
        <strain evidence="1 2">V1718</strain>
    </source>
</reference>
<accession>A0A5B8XPQ2</accession>
<evidence type="ECO:0000313" key="2">
    <source>
        <dbReference type="Proteomes" id="UP000321595"/>
    </source>
</evidence>
<dbReference type="Proteomes" id="UP000321595">
    <property type="component" value="Chromosome"/>
</dbReference>
<dbReference type="KEGG" id="bbae:FRD01_06715"/>
<sequence>MQVVSRWKIEEKVVELLHEHGRARMRGKWEFRVDGEVKLYGTGTIRQAWEAIYLRRKLP</sequence>
<dbReference type="AlphaFoldDB" id="A0A5B8XPQ2"/>
<name>A0A5B8XPQ2_9DELT</name>
<dbReference type="RefSeq" id="WP_146958623.1">
    <property type="nucleotide sequence ID" value="NZ_CP042467.1"/>
</dbReference>
<proteinExistence type="predicted"/>
<organism evidence="1 2">
    <name type="scientific">Microvenator marinus</name>
    <dbReference type="NCBI Taxonomy" id="2600177"/>
    <lineage>
        <taxon>Bacteria</taxon>
        <taxon>Deltaproteobacteria</taxon>
        <taxon>Bradymonadales</taxon>
        <taxon>Microvenatoraceae</taxon>
        <taxon>Microvenator</taxon>
    </lineage>
</organism>
<evidence type="ECO:0000313" key="1">
    <source>
        <dbReference type="EMBL" id="QED26938.1"/>
    </source>
</evidence>
<protein>
    <submittedName>
        <fullName evidence="1">Uncharacterized protein</fullName>
    </submittedName>
</protein>
<dbReference type="EMBL" id="CP042467">
    <property type="protein sequence ID" value="QED26938.1"/>
    <property type="molecule type" value="Genomic_DNA"/>
</dbReference>
<keyword evidence="2" id="KW-1185">Reference proteome</keyword>
<gene>
    <name evidence="1" type="ORF">FRD01_06715</name>
</gene>